<dbReference type="Gene3D" id="3.90.700.10">
    <property type="entry name" value="Succinate dehydrogenase/fumarate reductase flavoprotein, catalytic domain"/>
    <property type="match status" value="1"/>
</dbReference>
<accession>A0ABX1GCI9</accession>
<evidence type="ECO:0000313" key="7">
    <source>
        <dbReference type="Proteomes" id="UP000765845"/>
    </source>
</evidence>
<keyword evidence="3" id="KW-0274">FAD</keyword>
<evidence type="ECO:0000256" key="4">
    <source>
        <dbReference type="ARBA" id="ARBA00023002"/>
    </source>
</evidence>
<protein>
    <submittedName>
        <fullName evidence="6">FAD-binding protein</fullName>
    </submittedName>
</protein>
<keyword evidence="7" id="KW-1185">Reference proteome</keyword>
<dbReference type="RefSeq" id="WP_168448532.1">
    <property type="nucleotide sequence ID" value="NZ_JAAWWK010000001.1"/>
</dbReference>
<dbReference type="InterPro" id="IPR027477">
    <property type="entry name" value="Succ_DH/fumarate_Rdtase_cat_sf"/>
</dbReference>
<reference evidence="6 7" key="1">
    <citation type="submission" date="2020-04" db="EMBL/GenBank/DDBJ databases">
        <authorList>
            <person name="Yoon J."/>
        </authorList>
    </citation>
    <scope>NUCLEOTIDE SEQUENCE [LARGE SCALE GENOMIC DNA]</scope>
    <source>
        <strain evidence="6 7">KMU-166</strain>
    </source>
</reference>
<gene>
    <name evidence="6" type="ORF">HCU74_01000</name>
</gene>
<comment type="caution">
    <text evidence="6">The sequence shown here is derived from an EMBL/GenBank/DDBJ whole genome shotgun (WGS) entry which is preliminary data.</text>
</comment>
<dbReference type="PANTHER" id="PTHR43400">
    <property type="entry name" value="FUMARATE REDUCTASE"/>
    <property type="match status" value="1"/>
</dbReference>
<organism evidence="6 7">
    <name type="scientific">Spongiibacter thalassae</name>
    <dbReference type="NCBI Taxonomy" id="2721624"/>
    <lineage>
        <taxon>Bacteria</taxon>
        <taxon>Pseudomonadati</taxon>
        <taxon>Pseudomonadota</taxon>
        <taxon>Gammaproteobacteria</taxon>
        <taxon>Cellvibrionales</taxon>
        <taxon>Spongiibacteraceae</taxon>
        <taxon>Spongiibacter</taxon>
    </lineage>
</organism>
<evidence type="ECO:0000259" key="5">
    <source>
        <dbReference type="Pfam" id="PF00890"/>
    </source>
</evidence>
<dbReference type="InterPro" id="IPR003953">
    <property type="entry name" value="FAD-dep_OxRdtase_2_FAD-bd"/>
</dbReference>
<dbReference type="Gene3D" id="3.50.50.60">
    <property type="entry name" value="FAD/NAD(P)-binding domain"/>
    <property type="match status" value="2"/>
</dbReference>
<proteinExistence type="predicted"/>
<comment type="cofactor">
    <cofactor evidence="1">
        <name>FAD</name>
        <dbReference type="ChEBI" id="CHEBI:57692"/>
    </cofactor>
</comment>
<evidence type="ECO:0000256" key="3">
    <source>
        <dbReference type="ARBA" id="ARBA00022827"/>
    </source>
</evidence>
<dbReference type="EMBL" id="JAAWWK010000001">
    <property type="protein sequence ID" value="NKI15984.1"/>
    <property type="molecule type" value="Genomic_DNA"/>
</dbReference>
<keyword evidence="2" id="KW-0285">Flavoprotein</keyword>
<dbReference type="InterPro" id="IPR036188">
    <property type="entry name" value="FAD/NAD-bd_sf"/>
</dbReference>
<dbReference type="SUPFAM" id="SSF51905">
    <property type="entry name" value="FAD/NAD(P)-binding domain"/>
    <property type="match status" value="1"/>
</dbReference>
<dbReference type="SUPFAM" id="SSF56425">
    <property type="entry name" value="Succinate dehydrogenase/fumarate reductase flavoprotein, catalytic domain"/>
    <property type="match status" value="1"/>
</dbReference>
<dbReference type="Proteomes" id="UP000765845">
    <property type="component" value="Unassembled WGS sequence"/>
</dbReference>
<dbReference type="Pfam" id="PF00890">
    <property type="entry name" value="FAD_binding_2"/>
    <property type="match status" value="1"/>
</dbReference>
<feature type="domain" description="FAD-dependent oxidoreductase 2 FAD-binding" evidence="5">
    <location>
        <begin position="9"/>
        <end position="539"/>
    </location>
</feature>
<sequence length="557" mass="60708">MNSWDEVYDFVVIGSGGGASGALKAHAEGMRCLIVEKNPHFGGSTGLSGGVWWIPNNPLMKKRGYEDSYARGRQYLDAVVGEEQPGSTDARRRAYIENGPRLCEFLMRQGMEMEAVEFWPDYYADLPGGESRSRSVVPKLFNLKELGSWLPKLATYPGFDMPLHSNDVSPISTMMTTLAGKKAVGRMVKQIIVDFFLGRKTRGQGAAMQGRMLKLLLDKKVDLWLNSPVVDLIEENGKVAGVLVRRDGKLVRVAASRGVLISSGGFARNQKLRDQYLPTPTDANLSSANQGDTGEMLEAAIQLGADTHNTDAAIWVLTSRCPDGSPAPGQIINGKDYPFLHVIDIGKPGLIMVNQKGQRFVNESASYMHVGEEMYRTASVPSWIITDHSNRKRYPWGGTTLGAPKKWLESGYLRRADTIEELAVLCGIDPDGLQQTVTRFNRYCEEGKDLDFGRGANAYNHWNGDFSNKPNPSLGPLRKPPYYAITAFPGDVGTFGGLVCDENSRVLRKDGTPIEGLYAAGNCTASVMGKTYPGAGASIGASYVFSYLAAAHASGKP</sequence>
<evidence type="ECO:0000256" key="1">
    <source>
        <dbReference type="ARBA" id="ARBA00001974"/>
    </source>
</evidence>
<dbReference type="PANTHER" id="PTHR43400:SF10">
    <property type="entry name" value="3-OXOSTEROID 1-DEHYDROGENASE"/>
    <property type="match status" value="1"/>
</dbReference>
<evidence type="ECO:0000256" key="2">
    <source>
        <dbReference type="ARBA" id="ARBA00022630"/>
    </source>
</evidence>
<name>A0ABX1GCI9_9GAMM</name>
<keyword evidence="4" id="KW-0560">Oxidoreductase</keyword>
<dbReference type="InterPro" id="IPR050315">
    <property type="entry name" value="FAD-oxidoreductase_2"/>
</dbReference>
<evidence type="ECO:0000313" key="6">
    <source>
        <dbReference type="EMBL" id="NKI15984.1"/>
    </source>
</evidence>